<dbReference type="Pfam" id="PF13411">
    <property type="entry name" value="MerR_1"/>
    <property type="match status" value="1"/>
</dbReference>
<dbReference type="AlphaFoldDB" id="A0A940WWC8"/>
<gene>
    <name evidence="4" type="ORF">J7W16_21430</name>
</gene>
<dbReference type="GO" id="GO:0006355">
    <property type="term" value="P:regulation of DNA-templated transcription"/>
    <property type="evidence" value="ECO:0007669"/>
    <property type="project" value="InterPro"/>
</dbReference>
<dbReference type="GO" id="GO:0003677">
    <property type="term" value="F:DNA binding"/>
    <property type="evidence" value="ECO:0007669"/>
    <property type="project" value="InterPro"/>
</dbReference>
<feature type="domain" description="HTH merR-type" evidence="3">
    <location>
        <begin position="9"/>
        <end position="77"/>
    </location>
</feature>
<keyword evidence="5" id="KW-1185">Reference proteome</keyword>
<dbReference type="InterPro" id="IPR000551">
    <property type="entry name" value="MerR-type_HTH_dom"/>
</dbReference>
<name>A0A940WWC8_9BACI</name>
<evidence type="ECO:0000259" key="3">
    <source>
        <dbReference type="Pfam" id="PF13411"/>
    </source>
</evidence>
<dbReference type="InterPro" id="IPR025052">
    <property type="entry name" value="DUF3967"/>
</dbReference>
<proteinExistence type="predicted"/>
<sequence length="192" mass="22848">MEEYNEKAYSTKEISEHLEIGTSTLRKWCLSLEENGYDFARTEGNKRLFVEGDLVSLKYFKRLVQDERFSMENASKVIISRHSSKASESRTPSVLPQDDENKRSNERSDEMIQQLLEHMKKQEERMEQQEKFNKELLERLDRQQTYIEERLNERDNTLIQSLREVQETKQLIAAAKEEENKKGFFARIFGNK</sequence>
<dbReference type="Gene3D" id="1.10.1660.10">
    <property type="match status" value="1"/>
</dbReference>
<organism evidence="4 5">
    <name type="scientific">Halalkalibacter suaedae</name>
    <dbReference type="NCBI Taxonomy" id="2822140"/>
    <lineage>
        <taxon>Bacteria</taxon>
        <taxon>Bacillati</taxon>
        <taxon>Bacillota</taxon>
        <taxon>Bacilli</taxon>
        <taxon>Bacillales</taxon>
        <taxon>Bacillaceae</taxon>
        <taxon>Halalkalibacter</taxon>
    </lineage>
</organism>
<dbReference type="EMBL" id="JAGKSQ010000019">
    <property type="protein sequence ID" value="MBP3953630.1"/>
    <property type="molecule type" value="Genomic_DNA"/>
</dbReference>
<accession>A0A940WWC8</accession>
<dbReference type="InterPro" id="IPR009061">
    <property type="entry name" value="DNA-bd_dom_put_sf"/>
</dbReference>
<protein>
    <submittedName>
        <fullName evidence="4">DUF3967 domain-containing protein</fullName>
    </submittedName>
</protein>
<evidence type="ECO:0000259" key="2">
    <source>
        <dbReference type="Pfam" id="PF13152"/>
    </source>
</evidence>
<evidence type="ECO:0000313" key="4">
    <source>
        <dbReference type="EMBL" id="MBP3953630.1"/>
    </source>
</evidence>
<evidence type="ECO:0000313" key="5">
    <source>
        <dbReference type="Proteomes" id="UP000678228"/>
    </source>
</evidence>
<dbReference type="Pfam" id="PF13152">
    <property type="entry name" value="DUF3967"/>
    <property type="match status" value="1"/>
</dbReference>
<feature type="region of interest" description="Disordered" evidence="1">
    <location>
        <begin position="80"/>
        <end position="107"/>
    </location>
</feature>
<dbReference type="Proteomes" id="UP000678228">
    <property type="component" value="Unassembled WGS sequence"/>
</dbReference>
<dbReference type="SUPFAM" id="SSF46955">
    <property type="entry name" value="Putative DNA-binding domain"/>
    <property type="match status" value="1"/>
</dbReference>
<feature type="domain" description="DUF3967" evidence="2">
    <location>
        <begin position="150"/>
        <end position="178"/>
    </location>
</feature>
<evidence type="ECO:0000256" key="1">
    <source>
        <dbReference type="SAM" id="MobiDB-lite"/>
    </source>
</evidence>
<comment type="caution">
    <text evidence="4">The sequence shown here is derived from an EMBL/GenBank/DDBJ whole genome shotgun (WGS) entry which is preliminary data.</text>
</comment>
<dbReference type="RefSeq" id="WP_210599485.1">
    <property type="nucleotide sequence ID" value="NZ_JAGKSQ010000019.1"/>
</dbReference>
<reference evidence="4" key="1">
    <citation type="submission" date="2021-03" db="EMBL/GenBank/DDBJ databases">
        <title>Bacillus suaedae sp. nov., isolated from Suaeda aralocaspica.</title>
        <authorList>
            <person name="Lei R.F.R."/>
        </authorList>
    </citation>
    <scope>NUCLEOTIDE SEQUENCE</scope>
    <source>
        <strain evidence="4">YZJH907-2</strain>
    </source>
</reference>